<reference evidence="2 3" key="1">
    <citation type="submission" date="2018-12" db="EMBL/GenBank/DDBJ databases">
        <authorList>
            <consortium name="Pathogen Informatics"/>
        </authorList>
    </citation>
    <scope>NUCLEOTIDE SEQUENCE [LARGE SCALE GENOMIC DNA]</scope>
    <source>
        <strain evidence="2 3">NCTC10741</strain>
    </source>
</reference>
<organism evidence="2 3">
    <name type="scientific">Tsukamurella paurometabola</name>
    <name type="common">Corynebacterium paurometabolum</name>
    <dbReference type="NCBI Taxonomy" id="2061"/>
    <lineage>
        <taxon>Bacteria</taxon>
        <taxon>Bacillati</taxon>
        <taxon>Actinomycetota</taxon>
        <taxon>Actinomycetes</taxon>
        <taxon>Mycobacteriales</taxon>
        <taxon>Tsukamurellaceae</taxon>
        <taxon>Tsukamurella</taxon>
    </lineage>
</organism>
<name>A0A3P8L8E3_TSUPA</name>
<evidence type="ECO:0008006" key="4">
    <source>
        <dbReference type="Google" id="ProtNLM"/>
    </source>
</evidence>
<protein>
    <recommendedName>
        <fullName evidence="4">HNH endonuclease</fullName>
    </recommendedName>
</protein>
<evidence type="ECO:0000313" key="2">
    <source>
        <dbReference type="EMBL" id="VDR40031.1"/>
    </source>
</evidence>
<evidence type="ECO:0000313" key="3">
    <source>
        <dbReference type="Proteomes" id="UP000271626"/>
    </source>
</evidence>
<dbReference type="EMBL" id="LR131273">
    <property type="protein sequence ID" value="VDR40031.1"/>
    <property type="molecule type" value="Genomic_DNA"/>
</dbReference>
<gene>
    <name evidence="2" type="ORF">NCTC10741_03183</name>
</gene>
<sequence length="164" mass="18298">MTARPCLHCGDLITSGTRCASCTPADTKKPRKIAHAGTDSQWRRLSVRARRMQPFCIDCHTDRDLTADHIIPVDVAPELAYAMENITVRCRTHNSARGNRYTRVEAEEVLNTLLGAQDRRPSPRLRKLIPVAQRAVQVGSRPPEQHEHPGGKAEFATHTPGGYR</sequence>
<proteinExistence type="predicted"/>
<dbReference type="Gene3D" id="1.10.30.50">
    <property type="match status" value="1"/>
</dbReference>
<feature type="region of interest" description="Disordered" evidence="1">
    <location>
        <begin position="135"/>
        <end position="164"/>
    </location>
</feature>
<dbReference type="AlphaFoldDB" id="A0A3P8L8E3"/>
<evidence type="ECO:0000256" key="1">
    <source>
        <dbReference type="SAM" id="MobiDB-lite"/>
    </source>
</evidence>
<accession>A0A3P8L8E3</accession>
<dbReference type="Proteomes" id="UP000271626">
    <property type="component" value="Chromosome"/>
</dbReference>